<feature type="compositionally biased region" description="Acidic residues" evidence="1">
    <location>
        <begin position="14"/>
        <end position="27"/>
    </location>
</feature>
<dbReference type="PANTHER" id="PTHR28079">
    <property type="entry name" value="RNA POLYMERASE I-SPECIFIC TRANSCRIPTION INITIATION FACTOR RRN5"/>
    <property type="match status" value="1"/>
</dbReference>
<dbReference type="GO" id="GO:0000500">
    <property type="term" value="C:RNA polymerase I upstream activating factor complex"/>
    <property type="evidence" value="ECO:0007669"/>
    <property type="project" value="InterPro"/>
</dbReference>
<sequence>MENGIPDIYLGNSSDEDSQSSIEDETQNIELSSSDPESDASISSIDDSSDSSDLSSTDFQDASEIIQEPAKLSYYRLENKPRLFQGNINYLRFFQAEKRRFLSYTSPFGRSNLVGTYVSTAGFRYRRKDEVNEAGTYWSADDKDTFFELLARYSIHRADIIQEKLPSKSIADILDYYKLLKRELQQYKRHKRRLLKLVSYDEIPASYEMSSEFIEMEESQAFLLRSVANMRDSDTNFRFKKMHPGLNEQDLLDYERMADMANALYANNQLLDPATGIKRRLSKPMVLDEETKYILRHVAKNMAYEVVLTVLEDKIEAHDEFEITQSDVHRALAQMKVRRPIKLKDYWSNIGWRLGLEFGRQMPSGRQRLNKLVPYEINGLEEPRQKEKTPIFDIEGDEIEQVMDGALPFESAVLNPTPVSELSQKPAVAEPDEVLSEQLLELETALLERKDHEESVKQENWLLHYLSCRENEIMQNDADLIHEYVENKYRDHEPAELPKVPDHPHITNEMLFLHSFDYANYESD</sequence>
<feature type="compositionally biased region" description="Low complexity" evidence="1">
    <location>
        <begin position="32"/>
        <end position="58"/>
    </location>
</feature>
<dbReference type="EMBL" id="JAEUBD010001178">
    <property type="protein sequence ID" value="KAH3665061.1"/>
    <property type="molecule type" value="Genomic_DNA"/>
</dbReference>
<evidence type="ECO:0000313" key="2">
    <source>
        <dbReference type="EMBL" id="KAH3665061.1"/>
    </source>
</evidence>
<dbReference type="Gene3D" id="1.10.10.60">
    <property type="entry name" value="Homeodomain-like"/>
    <property type="match status" value="1"/>
</dbReference>
<dbReference type="GO" id="GO:0042790">
    <property type="term" value="P:nucleolar large rRNA transcription by RNA polymerase I"/>
    <property type="evidence" value="ECO:0007669"/>
    <property type="project" value="InterPro"/>
</dbReference>
<keyword evidence="3" id="KW-1185">Reference proteome</keyword>
<dbReference type="OrthoDB" id="2240312at2759"/>
<proteinExistence type="predicted"/>
<dbReference type="Proteomes" id="UP000788993">
    <property type="component" value="Unassembled WGS sequence"/>
</dbReference>
<dbReference type="SUPFAM" id="SSF46689">
    <property type="entry name" value="Homeodomain-like"/>
    <property type="match status" value="1"/>
</dbReference>
<dbReference type="GO" id="GO:0001181">
    <property type="term" value="F:RNA polymerase I general transcription initiation factor activity"/>
    <property type="evidence" value="ECO:0007669"/>
    <property type="project" value="TreeGrafter"/>
</dbReference>
<feature type="region of interest" description="Disordered" evidence="1">
    <location>
        <begin position="1"/>
        <end position="59"/>
    </location>
</feature>
<dbReference type="InterPro" id="IPR039601">
    <property type="entry name" value="Rrn5"/>
</dbReference>
<dbReference type="GO" id="GO:0000182">
    <property type="term" value="F:rDNA binding"/>
    <property type="evidence" value="ECO:0007669"/>
    <property type="project" value="TreeGrafter"/>
</dbReference>
<reference evidence="2" key="2">
    <citation type="submission" date="2021-01" db="EMBL/GenBank/DDBJ databases">
        <authorList>
            <person name="Schikora-Tamarit M.A."/>
        </authorList>
    </citation>
    <scope>NUCLEOTIDE SEQUENCE</scope>
    <source>
        <strain evidence="2">NCAIM Y.01608</strain>
    </source>
</reference>
<organism evidence="2 3">
    <name type="scientific">Ogataea polymorpha</name>
    <dbReference type="NCBI Taxonomy" id="460523"/>
    <lineage>
        <taxon>Eukaryota</taxon>
        <taxon>Fungi</taxon>
        <taxon>Dikarya</taxon>
        <taxon>Ascomycota</taxon>
        <taxon>Saccharomycotina</taxon>
        <taxon>Pichiomycetes</taxon>
        <taxon>Pichiales</taxon>
        <taxon>Pichiaceae</taxon>
        <taxon>Ogataea</taxon>
    </lineage>
</organism>
<evidence type="ECO:0000313" key="3">
    <source>
        <dbReference type="Proteomes" id="UP000788993"/>
    </source>
</evidence>
<dbReference type="RefSeq" id="XP_018210050.1">
    <property type="nucleotide sequence ID" value="XM_018357654.1"/>
</dbReference>
<accession>A0A1B7SF48</accession>
<protein>
    <submittedName>
        <fullName evidence="2">Uncharacterized protein</fullName>
    </submittedName>
</protein>
<comment type="caution">
    <text evidence="2">The sequence shown here is derived from an EMBL/GenBank/DDBJ whole genome shotgun (WGS) entry which is preliminary data.</text>
</comment>
<dbReference type="AlphaFoldDB" id="A0A1B7SF48"/>
<reference evidence="2" key="1">
    <citation type="journal article" date="2021" name="Open Biol.">
        <title>Shared evolutionary footprints suggest mitochondrial oxidative damage underlies multiple complex I losses in fungi.</title>
        <authorList>
            <person name="Schikora-Tamarit M.A."/>
            <person name="Marcet-Houben M."/>
            <person name="Nosek J."/>
            <person name="Gabaldon T."/>
        </authorList>
    </citation>
    <scope>NUCLEOTIDE SEQUENCE</scope>
    <source>
        <strain evidence="2">NCAIM Y.01608</strain>
    </source>
</reference>
<dbReference type="PANTHER" id="PTHR28079:SF1">
    <property type="entry name" value="RNA POLYMERASE I-SPECIFIC TRANSCRIPTION INITIATION FACTOR RRN5"/>
    <property type="match status" value="1"/>
</dbReference>
<dbReference type="GO" id="GO:0006361">
    <property type="term" value="P:transcription initiation at RNA polymerase I promoter"/>
    <property type="evidence" value="ECO:0007669"/>
    <property type="project" value="TreeGrafter"/>
</dbReference>
<gene>
    <name evidence="2" type="ORF">OGATHE_003876</name>
</gene>
<name>A0A1B7SF48_9ASCO</name>
<dbReference type="InterPro" id="IPR009057">
    <property type="entry name" value="Homeodomain-like_sf"/>
</dbReference>
<evidence type="ECO:0000256" key="1">
    <source>
        <dbReference type="SAM" id="MobiDB-lite"/>
    </source>
</evidence>